<evidence type="ECO:0008006" key="3">
    <source>
        <dbReference type="Google" id="ProtNLM"/>
    </source>
</evidence>
<dbReference type="PANTHER" id="PTHR41913">
    <property type="entry name" value="DUF1684 DOMAIN-CONTAINING PROTEIN"/>
    <property type="match status" value="1"/>
</dbReference>
<evidence type="ECO:0000313" key="1">
    <source>
        <dbReference type="EMBL" id="TDP30908.1"/>
    </source>
</evidence>
<dbReference type="InterPro" id="IPR012467">
    <property type="entry name" value="DUF1684"/>
</dbReference>
<dbReference type="AlphaFoldDB" id="A0A4R6NZW8"/>
<dbReference type="EMBL" id="SNXK01000010">
    <property type="protein sequence ID" value="TDP30908.1"/>
    <property type="molecule type" value="Genomic_DNA"/>
</dbReference>
<sequence>MTVTIDNLDTTTTFADDWARWHHAREDGLRDPLGWLSLAGLHWLTDRPERLDGVPGTWWVTDEKVFVTAQPADRLDVEGDRIAGVRILEPGEGAPGVSVFNEERVLEVIRRSGQFAVRVHDPAAPTLVAFTGVPAYPADPRWVVTGRFTPFEQPRTVTTGAVVEGLEHHHPAAGIVEFRLGDSQEALLAFGTPDDLKVLFTDATSGITTYPAARSLAIGAVAADGTVTLDFNRAVNLPCAFTDYATCPVAPRENRLRAAVEAGEQDPRS</sequence>
<keyword evidence="2" id="KW-1185">Reference proteome</keyword>
<evidence type="ECO:0000313" key="2">
    <source>
        <dbReference type="Proteomes" id="UP000295087"/>
    </source>
</evidence>
<name>A0A4R6NZW8_NOCIG</name>
<organism evidence="1 2">
    <name type="scientific">Nocardia ignorata</name>
    <dbReference type="NCBI Taxonomy" id="145285"/>
    <lineage>
        <taxon>Bacteria</taxon>
        <taxon>Bacillati</taxon>
        <taxon>Actinomycetota</taxon>
        <taxon>Actinomycetes</taxon>
        <taxon>Mycobacteriales</taxon>
        <taxon>Nocardiaceae</taxon>
        <taxon>Nocardia</taxon>
    </lineage>
</organism>
<protein>
    <recommendedName>
        <fullName evidence="3">DUF1684 domain-containing protein</fullName>
    </recommendedName>
</protein>
<dbReference type="RefSeq" id="WP_067497430.1">
    <property type="nucleotide sequence ID" value="NZ_SNXK01000010.1"/>
</dbReference>
<dbReference type="Proteomes" id="UP000295087">
    <property type="component" value="Unassembled WGS sequence"/>
</dbReference>
<comment type="caution">
    <text evidence="1">The sequence shown here is derived from an EMBL/GenBank/DDBJ whole genome shotgun (WGS) entry which is preliminary data.</text>
</comment>
<proteinExistence type="predicted"/>
<reference evidence="1 2" key="1">
    <citation type="submission" date="2019-03" db="EMBL/GenBank/DDBJ databases">
        <title>Genomic Encyclopedia of Type Strains, Phase IV (KMG-IV): sequencing the most valuable type-strain genomes for metagenomic binning, comparative biology and taxonomic classification.</title>
        <authorList>
            <person name="Goeker M."/>
        </authorList>
    </citation>
    <scope>NUCLEOTIDE SEQUENCE [LARGE SCALE GENOMIC DNA]</scope>
    <source>
        <strain evidence="1 2">DSM 44496</strain>
    </source>
</reference>
<gene>
    <name evidence="1" type="ORF">DFR75_110115</name>
</gene>
<accession>A0A4R6NZW8</accession>
<dbReference type="PANTHER" id="PTHR41913:SF1">
    <property type="entry name" value="DUF1684 DOMAIN-CONTAINING PROTEIN"/>
    <property type="match status" value="1"/>
</dbReference>
<dbReference type="Pfam" id="PF07920">
    <property type="entry name" value="DUF1684"/>
    <property type="match status" value="1"/>
</dbReference>